<comment type="pathway">
    <text evidence="3">Carbohydrate degradation; glycolysis; D-glyceraldehyde 3-phosphate from glycerone phosphate: step 1/1.</text>
</comment>
<protein>
    <recommendedName>
        <fullName evidence="3">Triosephosphate isomerase</fullName>
        <ecNumber evidence="3">5.3.1.1</ecNumber>
    </recommendedName>
</protein>
<evidence type="ECO:0000313" key="4">
    <source>
        <dbReference type="EMBL" id="OGC87729.1"/>
    </source>
</evidence>
<comment type="subunit">
    <text evidence="3">Homodimer.</text>
</comment>
<comment type="caution">
    <text evidence="4">The sequence shown here is derived from an EMBL/GenBank/DDBJ whole genome shotgun (WGS) entry which is preliminary data.</text>
</comment>
<dbReference type="GO" id="GO:0004807">
    <property type="term" value="F:triose-phosphate isomerase activity"/>
    <property type="evidence" value="ECO:0007669"/>
    <property type="project" value="UniProtKB-UniRule"/>
</dbReference>
<keyword evidence="3" id="KW-0324">Glycolysis</keyword>
<organism evidence="4 5">
    <name type="scientific">Candidatus Adlerbacteria bacterium RIFCSPLOWO2_01_FULL_54_21b</name>
    <dbReference type="NCBI Taxonomy" id="1797245"/>
    <lineage>
        <taxon>Bacteria</taxon>
        <taxon>Candidatus Adleribacteriota</taxon>
    </lineage>
</organism>
<dbReference type="NCBIfam" id="TIGR00419">
    <property type="entry name" value="tim"/>
    <property type="match status" value="1"/>
</dbReference>
<dbReference type="STRING" id="1797245.A2949_00500"/>
<evidence type="ECO:0000256" key="2">
    <source>
        <dbReference type="ARBA" id="ARBA00023235"/>
    </source>
</evidence>
<keyword evidence="3" id="KW-0963">Cytoplasm</keyword>
<comment type="similarity">
    <text evidence="1 3">Belongs to the triosephosphate isomerase family.</text>
</comment>
<dbReference type="GO" id="GO:0019563">
    <property type="term" value="P:glycerol catabolic process"/>
    <property type="evidence" value="ECO:0007669"/>
    <property type="project" value="TreeGrafter"/>
</dbReference>
<proteinExistence type="inferred from homology"/>
<gene>
    <name evidence="4" type="ORF">A2949_00500</name>
</gene>
<dbReference type="UniPathway" id="UPA00138"/>
<accession>A0A1F4Y1B8</accession>
<dbReference type="AlphaFoldDB" id="A0A1F4Y1B8"/>
<keyword evidence="3" id="KW-0312">Gluconeogenesis</keyword>
<dbReference type="GO" id="GO:0006096">
    <property type="term" value="P:glycolytic process"/>
    <property type="evidence" value="ECO:0007669"/>
    <property type="project" value="UniProtKB-UniRule"/>
</dbReference>
<evidence type="ECO:0000313" key="5">
    <source>
        <dbReference type="Proteomes" id="UP000178585"/>
    </source>
</evidence>
<dbReference type="PANTHER" id="PTHR21139">
    <property type="entry name" value="TRIOSEPHOSPHATE ISOMERASE"/>
    <property type="match status" value="1"/>
</dbReference>
<evidence type="ECO:0000256" key="1">
    <source>
        <dbReference type="ARBA" id="ARBA00007422"/>
    </source>
</evidence>
<dbReference type="PROSITE" id="PS51440">
    <property type="entry name" value="TIM_2"/>
    <property type="match status" value="1"/>
</dbReference>
<dbReference type="PANTHER" id="PTHR21139:SF42">
    <property type="entry name" value="TRIOSEPHOSPHATE ISOMERASE"/>
    <property type="match status" value="1"/>
</dbReference>
<dbReference type="GO" id="GO:0006094">
    <property type="term" value="P:gluconeogenesis"/>
    <property type="evidence" value="ECO:0007669"/>
    <property type="project" value="UniProtKB-UniPathway"/>
</dbReference>
<comment type="catalytic activity">
    <reaction evidence="3">
        <text>D-glyceraldehyde 3-phosphate = dihydroxyacetone phosphate</text>
        <dbReference type="Rhea" id="RHEA:18585"/>
        <dbReference type="ChEBI" id="CHEBI:57642"/>
        <dbReference type="ChEBI" id="CHEBI:59776"/>
        <dbReference type="EC" id="5.3.1.1"/>
    </reaction>
</comment>
<dbReference type="Gene3D" id="3.20.20.70">
    <property type="entry name" value="Aldolase class I"/>
    <property type="match status" value="1"/>
</dbReference>
<reference evidence="4 5" key="1">
    <citation type="journal article" date="2016" name="Nat. Commun.">
        <title>Thousands of microbial genomes shed light on interconnected biogeochemical processes in an aquifer system.</title>
        <authorList>
            <person name="Anantharaman K."/>
            <person name="Brown C.T."/>
            <person name="Hug L.A."/>
            <person name="Sharon I."/>
            <person name="Castelle C.J."/>
            <person name="Probst A.J."/>
            <person name="Thomas B.C."/>
            <person name="Singh A."/>
            <person name="Wilkins M.J."/>
            <person name="Karaoz U."/>
            <person name="Brodie E.L."/>
            <person name="Williams K.H."/>
            <person name="Hubbard S.S."/>
            <person name="Banfield J.F."/>
        </authorList>
    </citation>
    <scope>NUCLEOTIDE SEQUENCE [LARGE SCALE GENOMIC DNA]</scope>
</reference>
<dbReference type="GO" id="GO:0046166">
    <property type="term" value="P:glyceraldehyde-3-phosphate biosynthetic process"/>
    <property type="evidence" value="ECO:0007669"/>
    <property type="project" value="TreeGrafter"/>
</dbReference>
<dbReference type="CDD" id="cd00311">
    <property type="entry name" value="TIM"/>
    <property type="match status" value="1"/>
</dbReference>
<dbReference type="EC" id="5.3.1.1" evidence="3"/>
<keyword evidence="2 3" id="KW-0413">Isomerase</keyword>
<dbReference type="Pfam" id="PF00121">
    <property type="entry name" value="TIM"/>
    <property type="match status" value="1"/>
</dbReference>
<dbReference type="GO" id="GO:0005829">
    <property type="term" value="C:cytosol"/>
    <property type="evidence" value="ECO:0007669"/>
    <property type="project" value="TreeGrafter"/>
</dbReference>
<dbReference type="Proteomes" id="UP000178585">
    <property type="component" value="Unassembled WGS sequence"/>
</dbReference>
<evidence type="ECO:0000256" key="3">
    <source>
        <dbReference type="RuleBase" id="RU363013"/>
    </source>
</evidence>
<dbReference type="InterPro" id="IPR000652">
    <property type="entry name" value="Triosephosphate_isomerase"/>
</dbReference>
<dbReference type="InterPro" id="IPR013785">
    <property type="entry name" value="Aldolase_TIM"/>
</dbReference>
<comment type="subcellular location">
    <subcellularLocation>
        <location evidence="3">Cytoplasm</location>
    </subcellularLocation>
</comment>
<dbReference type="SUPFAM" id="SSF51351">
    <property type="entry name" value="Triosephosphate isomerase (TIM)"/>
    <property type="match status" value="1"/>
</dbReference>
<dbReference type="EMBL" id="MEWZ01000001">
    <property type="protein sequence ID" value="OGC87729.1"/>
    <property type="molecule type" value="Genomic_DNA"/>
</dbReference>
<comment type="pathway">
    <text evidence="3">Carbohydrate biosynthesis; gluconeogenesis.</text>
</comment>
<name>A0A1F4Y1B8_9BACT</name>
<sequence>MAKKMLVIANWKMYIESPKAAKKMVQGIKRSSLALSGVEIWLAPSFVLLPGVSALLKRSLIKVGAQTLSAHSSSSDSAQDKAHTGEVSAVMLKNAGVSFVIVGHSERRAAGESDEAVRAELLSAAEAGLSPVLCIGERERTPDGAHWGLLEAQLASALRDQERVAQKLVVAYEPVWAIGKSAKDAMAPSELEETIIFIRKTLADLLDRPRALKVRILYGGSVEGENASALVETGGAGGFLVGHASADISSFVEIIKTVRGSKKKQ</sequence>
<dbReference type="UniPathway" id="UPA00109">
    <property type="reaction ID" value="UER00189"/>
</dbReference>
<dbReference type="InterPro" id="IPR035990">
    <property type="entry name" value="TIM_sf"/>
</dbReference>